<evidence type="ECO:0000256" key="2">
    <source>
        <dbReference type="ARBA" id="ARBA00001946"/>
    </source>
</evidence>
<evidence type="ECO:0000256" key="3">
    <source>
        <dbReference type="ARBA" id="ARBA00022723"/>
    </source>
</evidence>
<evidence type="ECO:0000259" key="7">
    <source>
        <dbReference type="PROSITE" id="PS51462"/>
    </source>
</evidence>
<dbReference type="PANTHER" id="PTHR12992">
    <property type="entry name" value="NUDIX HYDROLASE"/>
    <property type="match status" value="1"/>
</dbReference>
<evidence type="ECO:0000256" key="6">
    <source>
        <dbReference type="ARBA" id="ARBA00023211"/>
    </source>
</evidence>
<keyword evidence="4" id="KW-0378">Hydrolase</keyword>
<comment type="caution">
    <text evidence="8">The sequence shown here is derived from an EMBL/GenBank/DDBJ whole genome shotgun (WGS) entry which is preliminary data.</text>
</comment>
<evidence type="ECO:0000313" key="8">
    <source>
        <dbReference type="EMBL" id="MBR7792871.1"/>
    </source>
</evidence>
<keyword evidence="9" id="KW-1185">Reference proteome</keyword>
<organism evidence="8 9">
    <name type="scientific">Undibacterium rivi</name>
    <dbReference type="NCBI Taxonomy" id="2828729"/>
    <lineage>
        <taxon>Bacteria</taxon>
        <taxon>Pseudomonadati</taxon>
        <taxon>Pseudomonadota</taxon>
        <taxon>Betaproteobacteria</taxon>
        <taxon>Burkholderiales</taxon>
        <taxon>Oxalobacteraceae</taxon>
        <taxon>Undibacterium</taxon>
    </lineage>
</organism>
<keyword evidence="5" id="KW-0460">Magnesium</keyword>
<proteinExistence type="predicted"/>
<dbReference type="CDD" id="cd03426">
    <property type="entry name" value="NUDIX_CoAse_Nudt7"/>
    <property type="match status" value="1"/>
</dbReference>
<protein>
    <submittedName>
        <fullName evidence="8">CoA pyrophosphatase</fullName>
    </submittedName>
</protein>
<gene>
    <name evidence="8" type="ORF">KDM87_09715</name>
</gene>
<dbReference type="NCBIfam" id="NF007980">
    <property type="entry name" value="PRK10707.1"/>
    <property type="match status" value="1"/>
</dbReference>
<dbReference type="PROSITE" id="PS51462">
    <property type="entry name" value="NUDIX"/>
    <property type="match status" value="1"/>
</dbReference>
<dbReference type="InterPro" id="IPR000086">
    <property type="entry name" value="NUDIX_hydrolase_dom"/>
</dbReference>
<accession>A0ABS5H2C4</accession>
<comment type="cofactor">
    <cofactor evidence="2">
        <name>Mg(2+)</name>
        <dbReference type="ChEBI" id="CHEBI:18420"/>
    </cofactor>
</comment>
<dbReference type="Pfam" id="PF00293">
    <property type="entry name" value="NUDIX"/>
    <property type="match status" value="1"/>
</dbReference>
<dbReference type="Gene3D" id="3.90.79.10">
    <property type="entry name" value="Nucleoside Triphosphate Pyrophosphohydrolase"/>
    <property type="match status" value="1"/>
</dbReference>
<dbReference type="SUPFAM" id="SSF55811">
    <property type="entry name" value="Nudix"/>
    <property type="match status" value="1"/>
</dbReference>
<evidence type="ECO:0000256" key="1">
    <source>
        <dbReference type="ARBA" id="ARBA00001936"/>
    </source>
</evidence>
<sequence>MTKLILTPEHLPIHSIADEAAIDADRLTPEWLRQRFSSPPIWTPESNNEELMAAGRVFRPASVLIPIVMREKELTLLLTERAAHLQQHAGQISFPGGRFEFADGSAAETALRETEEEVGLPRSHIDILGALPDYKTGTGYQVSPIVSLVKPPFVTITDPGEVASVFEVPLAFLMNARHHQRRVFQMPDGSGSRMFYAMPYQDRFIWGATAGMLRNLFHFLRA</sequence>
<dbReference type="RefSeq" id="WP_212678892.1">
    <property type="nucleotide sequence ID" value="NZ_JAGSPK010000003.1"/>
</dbReference>
<evidence type="ECO:0000313" key="9">
    <source>
        <dbReference type="Proteomes" id="UP000682982"/>
    </source>
</evidence>
<dbReference type="PANTHER" id="PTHR12992:SF11">
    <property type="entry name" value="MITOCHONDRIAL COENZYME A DIPHOSPHATASE NUDT8"/>
    <property type="match status" value="1"/>
</dbReference>
<name>A0ABS5H2C4_9BURK</name>
<dbReference type="InterPro" id="IPR015797">
    <property type="entry name" value="NUDIX_hydrolase-like_dom_sf"/>
</dbReference>
<keyword evidence="6" id="KW-0464">Manganese</keyword>
<keyword evidence="3" id="KW-0479">Metal-binding</keyword>
<dbReference type="Proteomes" id="UP000682982">
    <property type="component" value="Unassembled WGS sequence"/>
</dbReference>
<feature type="domain" description="Nudix hydrolase" evidence="7">
    <location>
        <begin position="58"/>
        <end position="190"/>
    </location>
</feature>
<evidence type="ECO:0000256" key="5">
    <source>
        <dbReference type="ARBA" id="ARBA00022842"/>
    </source>
</evidence>
<dbReference type="InterPro" id="IPR045121">
    <property type="entry name" value="CoAse"/>
</dbReference>
<evidence type="ECO:0000256" key="4">
    <source>
        <dbReference type="ARBA" id="ARBA00022801"/>
    </source>
</evidence>
<reference evidence="8 9" key="1">
    <citation type="submission" date="2021-04" db="EMBL/GenBank/DDBJ databases">
        <title>novel species isolated from subtropical streams in China.</title>
        <authorList>
            <person name="Lu H."/>
        </authorList>
    </citation>
    <scope>NUCLEOTIDE SEQUENCE [LARGE SCALE GENOMIC DNA]</scope>
    <source>
        <strain evidence="8 9">FT147W</strain>
    </source>
</reference>
<dbReference type="EMBL" id="JAGSPK010000003">
    <property type="protein sequence ID" value="MBR7792871.1"/>
    <property type="molecule type" value="Genomic_DNA"/>
</dbReference>
<comment type="cofactor">
    <cofactor evidence="1">
        <name>Mn(2+)</name>
        <dbReference type="ChEBI" id="CHEBI:29035"/>
    </cofactor>
</comment>